<accession>A0A6G1LH33</accession>
<sequence>MDFTDYNSILNDVEFHQFLDFDFGEHNSSFLIAGEYKVDIPDFTTDQFAAGSLADLASKHEQLEASYLGLQGSNPDRSQAFSSHLAEVAGGRKVKAEQEVGDGPAPDLRLLRRASAVPLIDAPATHASSLQRLSKKRKFADLHHDNFDPALNGVSALGLQSPVPAFHQASQTSENPTQTARAATKLEGSHIHQNGNPATASKARPPLNYVDQQARQPKAASAGNVQQSATIPQVPGQLFKAHLPPSMLSPRPLRATPTRVPWTDTPGTILTKHGHVRAVTANTDLRDAMPYSTELPDCSELGAMEIIAYYPNHFSWPELLLRLLAAGWTTSLIAEYALYARGRLTVAAVTRLNNKIRKATTTAGNTFFKTRRFTMKKHADQMLSSTFQQGPTTYDVTHIQPPAKIQPHMAPGLLSDLSYAVVNHPAGEDRGVLTQVILYDQNKGGQSPGLTTDDVQHIGNRQGFVMPQEARTTRDWDTRARDRALAIIKAQPNYREDVQGGR</sequence>
<dbReference type="AlphaFoldDB" id="A0A6G1LH33"/>
<evidence type="ECO:0000313" key="1">
    <source>
        <dbReference type="EMBL" id="KAF2771879.1"/>
    </source>
</evidence>
<protein>
    <submittedName>
        <fullName evidence="1">Uncharacterized protein</fullName>
    </submittedName>
</protein>
<dbReference type="OrthoDB" id="3796227at2759"/>
<name>A0A6G1LH33_9PEZI</name>
<keyword evidence="2" id="KW-1185">Reference proteome</keyword>
<evidence type="ECO:0000313" key="2">
    <source>
        <dbReference type="Proteomes" id="UP000799436"/>
    </source>
</evidence>
<proteinExistence type="predicted"/>
<organism evidence="1 2">
    <name type="scientific">Teratosphaeria nubilosa</name>
    <dbReference type="NCBI Taxonomy" id="161662"/>
    <lineage>
        <taxon>Eukaryota</taxon>
        <taxon>Fungi</taxon>
        <taxon>Dikarya</taxon>
        <taxon>Ascomycota</taxon>
        <taxon>Pezizomycotina</taxon>
        <taxon>Dothideomycetes</taxon>
        <taxon>Dothideomycetidae</taxon>
        <taxon>Mycosphaerellales</taxon>
        <taxon>Teratosphaeriaceae</taxon>
        <taxon>Teratosphaeria</taxon>
    </lineage>
</organism>
<gene>
    <name evidence="1" type="ORF">EJ03DRAFT_10486</name>
</gene>
<reference evidence="1" key="1">
    <citation type="journal article" date="2020" name="Stud. Mycol.">
        <title>101 Dothideomycetes genomes: a test case for predicting lifestyles and emergence of pathogens.</title>
        <authorList>
            <person name="Haridas S."/>
            <person name="Albert R."/>
            <person name="Binder M."/>
            <person name="Bloem J."/>
            <person name="Labutti K."/>
            <person name="Salamov A."/>
            <person name="Andreopoulos B."/>
            <person name="Baker S."/>
            <person name="Barry K."/>
            <person name="Bills G."/>
            <person name="Bluhm B."/>
            <person name="Cannon C."/>
            <person name="Castanera R."/>
            <person name="Culley D."/>
            <person name="Daum C."/>
            <person name="Ezra D."/>
            <person name="Gonzalez J."/>
            <person name="Henrissat B."/>
            <person name="Kuo A."/>
            <person name="Liang C."/>
            <person name="Lipzen A."/>
            <person name="Lutzoni F."/>
            <person name="Magnuson J."/>
            <person name="Mondo S."/>
            <person name="Nolan M."/>
            <person name="Ohm R."/>
            <person name="Pangilinan J."/>
            <person name="Park H.-J."/>
            <person name="Ramirez L."/>
            <person name="Alfaro M."/>
            <person name="Sun H."/>
            <person name="Tritt A."/>
            <person name="Yoshinaga Y."/>
            <person name="Zwiers L.-H."/>
            <person name="Turgeon B."/>
            <person name="Goodwin S."/>
            <person name="Spatafora J."/>
            <person name="Crous P."/>
            <person name="Grigoriev I."/>
        </authorList>
    </citation>
    <scope>NUCLEOTIDE SEQUENCE</scope>
    <source>
        <strain evidence="1">CBS 116005</strain>
    </source>
</reference>
<dbReference type="EMBL" id="ML995817">
    <property type="protein sequence ID" value="KAF2771879.1"/>
    <property type="molecule type" value="Genomic_DNA"/>
</dbReference>
<dbReference type="Proteomes" id="UP000799436">
    <property type="component" value="Unassembled WGS sequence"/>
</dbReference>